<evidence type="ECO:0000256" key="3">
    <source>
        <dbReference type="ARBA" id="ARBA00022475"/>
    </source>
</evidence>
<reference evidence="11" key="1">
    <citation type="submission" date="2024-05" db="EMBL/GenBank/DDBJ databases">
        <title>Isolation and characterization of Sporomusa carbonis sp. nov., a carboxydotrophic hydrogenogen in the genus of Sporomusa isolated from a charcoal burning pile.</title>
        <authorList>
            <person name="Boeer T."/>
            <person name="Rosenbaum F."/>
            <person name="Eysell L."/>
            <person name="Mueller V."/>
            <person name="Daniel R."/>
            <person name="Poehlein A."/>
        </authorList>
    </citation>
    <scope>NUCLEOTIDE SEQUENCE [LARGE SCALE GENOMIC DNA]</scope>
    <source>
        <strain evidence="11">DSM 3132</strain>
    </source>
</reference>
<evidence type="ECO:0000256" key="8">
    <source>
        <dbReference type="RuleBase" id="RU004057"/>
    </source>
</evidence>
<keyword evidence="4 9" id="KW-0812">Transmembrane</keyword>
<accession>A0ABZ3J927</accession>
<dbReference type="Proteomes" id="UP000216052">
    <property type="component" value="Chromosome"/>
</dbReference>
<keyword evidence="5 8" id="KW-0653">Protein transport</keyword>
<evidence type="ECO:0000256" key="2">
    <source>
        <dbReference type="ARBA" id="ARBA00022448"/>
    </source>
</evidence>
<evidence type="ECO:0000256" key="7">
    <source>
        <dbReference type="ARBA" id="ARBA00023136"/>
    </source>
</evidence>
<dbReference type="InterPro" id="IPR050790">
    <property type="entry name" value="ExbB/TolQ_transport"/>
</dbReference>
<dbReference type="Pfam" id="PF01618">
    <property type="entry name" value="MotA_ExbB"/>
    <property type="match status" value="1"/>
</dbReference>
<dbReference type="RefSeq" id="WP_093796689.1">
    <property type="nucleotide sequence ID" value="NZ_CP155571.1"/>
</dbReference>
<comment type="subcellular location">
    <subcellularLocation>
        <location evidence="1">Cell membrane</location>
        <topology evidence="1">Multi-pass membrane protein</topology>
    </subcellularLocation>
    <subcellularLocation>
        <location evidence="8">Membrane</location>
        <topology evidence="8">Multi-pass membrane protein</topology>
    </subcellularLocation>
</comment>
<dbReference type="EMBL" id="CP155571">
    <property type="protein sequence ID" value="XFO74912.1"/>
    <property type="molecule type" value="Genomic_DNA"/>
</dbReference>
<keyword evidence="2 8" id="KW-0813">Transport</keyword>
<name>A0ABZ3J927_SPOA4</name>
<feature type="transmembrane region" description="Helical" evidence="9">
    <location>
        <begin position="118"/>
        <end position="138"/>
    </location>
</feature>
<feature type="transmembrane region" description="Helical" evidence="9">
    <location>
        <begin position="158"/>
        <end position="179"/>
    </location>
</feature>
<organism evidence="11 12">
    <name type="scientific">Sporomusa acidovorans (strain ATCC 49682 / DSM 3132 / Mol)</name>
    <dbReference type="NCBI Taxonomy" id="1123286"/>
    <lineage>
        <taxon>Bacteria</taxon>
        <taxon>Bacillati</taxon>
        <taxon>Bacillota</taxon>
        <taxon>Negativicutes</taxon>
        <taxon>Selenomonadales</taxon>
        <taxon>Sporomusaceae</taxon>
        <taxon>Sporomusa</taxon>
    </lineage>
</organism>
<proteinExistence type="inferred from homology"/>
<dbReference type="PANTHER" id="PTHR30625">
    <property type="entry name" value="PROTEIN TOLQ"/>
    <property type="match status" value="1"/>
</dbReference>
<gene>
    <name evidence="11" type="primary">tolQ_4</name>
    <name evidence="11" type="ORF">SPACI_050230</name>
</gene>
<evidence type="ECO:0000313" key="12">
    <source>
        <dbReference type="Proteomes" id="UP000216052"/>
    </source>
</evidence>
<keyword evidence="3" id="KW-1003">Cell membrane</keyword>
<keyword evidence="6 9" id="KW-1133">Transmembrane helix</keyword>
<evidence type="ECO:0000256" key="5">
    <source>
        <dbReference type="ARBA" id="ARBA00022927"/>
    </source>
</evidence>
<comment type="similarity">
    <text evidence="8">Belongs to the exbB/tolQ family.</text>
</comment>
<feature type="transmembrane region" description="Helical" evidence="9">
    <location>
        <begin position="16"/>
        <end position="33"/>
    </location>
</feature>
<feature type="domain" description="MotA/TolQ/ExbB proton channel" evidence="10">
    <location>
        <begin position="75"/>
        <end position="191"/>
    </location>
</feature>
<evidence type="ECO:0000256" key="4">
    <source>
        <dbReference type="ARBA" id="ARBA00022692"/>
    </source>
</evidence>
<evidence type="ECO:0000259" key="10">
    <source>
        <dbReference type="Pfam" id="PF01618"/>
    </source>
</evidence>
<dbReference type="PANTHER" id="PTHR30625:SF15">
    <property type="entry name" value="BIOPOLYMER TRANSPORT PROTEIN EXBB"/>
    <property type="match status" value="1"/>
</dbReference>
<protein>
    <submittedName>
        <fullName evidence="11">Tol-Pal system protein TolQ</fullName>
    </submittedName>
</protein>
<sequence>MDSIREATRLFQQGGLVMYPLLLCSVCVVAIVLERWRYYRRNNRQAPGFFENLQDKISNADWTGAAKICEQSPGVVARVLAAGLRFRGDTTNMKEAFESVTAWESAQLRKQLGYLDTIVTLAPLLGLLGTVLGMIGSFSVLNVNNSNPVAITGGVGEALVATATGLCVAVLALVSHSYFCHRLDALITEIERSCTFIIENVKGEQE</sequence>
<evidence type="ECO:0000313" key="11">
    <source>
        <dbReference type="EMBL" id="XFO74912.1"/>
    </source>
</evidence>
<evidence type="ECO:0000256" key="6">
    <source>
        <dbReference type="ARBA" id="ARBA00022989"/>
    </source>
</evidence>
<keyword evidence="12" id="KW-1185">Reference proteome</keyword>
<dbReference type="InterPro" id="IPR002898">
    <property type="entry name" value="MotA_ExbB_proton_chnl"/>
</dbReference>
<evidence type="ECO:0000256" key="1">
    <source>
        <dbReference type="ARBA" id="ARBA00004651"/>
    </source>
</evidence>
<evidence type="ECO:0000256" key="9">
    <source>
        <dbReference type="SAM" id="Phobius"/>
    </source>
</evidence>
<keyword evidence="7 9" id="KW-0472">Membrane</keyword>